<proteinExistence type="inferred from homology"/>
<dbReference type="InterPro" id="IPR001107">
    <property type="entry name" value="Band_7"/>
</dbReference>
<evidence type="ECO:0000256" key="3">
    <source>
        <dbReference type="ARBA" id="ARBA00023136"/>
    </source>
</evidence>
<dbReference type="AlphaFoldDB" id="A0A328VCC1"/>
<dbReference type="CDD" id="cd03399">
    <property type="entry name" value="SPFH_flotillin"/>
    <property type="match status" value="1"/>
</dbReference>
<dbReference type="Pfam" id="PF01145">
    <property type="entry name" value="Band_7"/>
    <property type="match status" value="1"/>
</dbReference>
<dbReference type="InterPro" id="IPR027705">
    <property type="entry name" value="Flotillin_fam"/>
</dbReference>
<accession>A0A328VCC1</accession>
<evidence type="ECO:0000256" key="1">
    <source>
        <dbReference type="ARBA" id="ARBA00004370"/>
    </source>
</evidence>
<sequence>MFEGVLGPVVGGVLLLVVLVIIAIALWASMLRKVGPNRALIIYGAGGTDVVTGGAKFVFPLISRAQEFPLELMSFDVAPAQDLYTSQGVAVNVEAVTQIKVRSDKESIKTAAEQFLSKSQQERENLIRLVMEGHLRGIVGQLTVEDLVKDPESVSAKMLKTVSADMEKMGLEVISFTIKDVRDKNDYIANMGRPQIAEIRKQADIAAALAARDTQIQQAQAAREAAIARSLADQERAKAEAESQAKQAEYQRDLLLKKAAFDAEVKKQQAAADKAYDIQANIMQQQVVEEAIKVTEVEKHAQIRVQEAEIQRRELELQATVQKAAEAERRRIETVAEAERQRLILEAQGQADAARMRGMGEAEAARARGMAEAEVIRAKGLAEAEVIRAKGEAEAEAMKVKAAAYHEYNQAAVLDKLLTNMPEIVRAIAEPLSKVDKVTIVSTGNSANGVGASRLTGDIMNMAAQIPALFELLSGVHINELMARVPTLKGQTDQQVASSDERASEAEAGVDRSGVSNHQA</sequence>
<organism evidence="8 9">
    <name type="scientific">Thermogemmatispora tikiterensis</name>
    <dbReference type="NCBI Taxonomy" id="1825093"/>
    <lineage>
        <taxon>Bacteria</taxon>
        <taxon>Bacillati</taxon>
        <taxon>Chloroflexota</taxon>
        <taxon>Ktedonobacteria</taxon>
        <taxon>Thermogemmatisporales</taxon>
        <taxon>Thermogemmatisporaceae</taxon>
        <taxon>Thermogemmatispora</taxon>
    </lineage>
</organism>
<name>A0A328VCC1_9CHLR</name>
<evidence type="ECO:0000259" key="7">
    <source>
        <dbReference type="SMART" id="SM00244"/>
    </source>
</evidence>
<feature type="domain" description="Band 7" evidence="7">
    <location>
        <begin position="29"/>
        <end position="195"/>
    </location>
</feature>
<dbReference type="PANTHER" id="PTHR13806:SF46">
    <property type="entry name" value="FLOTILLIN-1-RELATED"/>
    <property type="match status" value="1"/>
</dbReference>
<keyword evidence="6" id="KW-1133">Transmembrane helix</keyword>
<evidence type="ECO:0000313" key="9">
    <source>
        <dbReference type="Proteomes" id="UP000248706"/>
    </source>
</evidence>
<keyword evidence="4" id="KW-0175">Coiled coil</keyword>
<dbReference type="SMART" id="SM00244">
    <property type="entry name" value="PHB"/>
    <property type="match status" value="1"/>
</dbReference>
<dbReference type="GO" id="GO:0002020">
    <property type="term" value="F:protease binding"/>
    <property type="evidence" value="ECO:0007669"/>
    <property type="project" value="TreeGrafter"/>
</dbReference>
<evidence type="ECO:0000256" key="2">
    <source>
        <dbReference type="ARBA" id="ARBA00007161"/>
    </source>
</evidence>
<dbReference type="Proteomes" id="UP000248706">
    <property type="component" value="Unassembled WGS sequence"/>
</dbReference>
<dbReference type="EMBL" id="MCIF01000002">
    <property type="protein sequence ID" value="RAQ95378.1"/>
    <property type="molecule type" value="Genomic_DNA"/>
</dbReference>
<feature type="coiled-coil region" evidence="4">
    <location>
        <begin position="229"/>
        <end position="258"/>
    </location>
</feature>
<reference evidence="8 9" key="1">
    <citation type="submission" date="2016-08" db="EMBL/GenBank/DDBJ databases">
        <title>Analysis of Carbohydrate Active Enzymes in Thermogemmatispora T81 Reveals Carbohydrate Degradation Ability.</title>
        <authorList>
            <person name="Tomazini A."/>
            <person name="Lal S."/>
            <person name="Stott M."/>
            <person name="Henrissat B."/>
            <person name="Polikarpov I."/>
            <person name="Sparling R."/>
            <person name="Levin D.B."/>
        </authorList>
    </citation>
    <scope>NUCLEOTIDE SEQUENCE [LARGE SCALE GENOMIC DNA]</scope>
    <source>
        <strain evidence="8 9">T81</strain>
    </source>
</reference>
<dbReference type="SUPFAM" id="SSF117892">
    <property type="entry name" value="Band 7/SPFH domain"/>
    <property type="match status" value="1"/>
</dbReference>
<evidence type="ECO:0000256" key="5">
    <source>
        <dbReference type="SAM" id="MobiDB-lite"/>
    </source>
</evidence>
<evidence type="ECO:0000256" key="4">
    <source>
        <dbReference type="SAM" id="Coils"/>
    </source>
</evidence>
<dbReference type="RefSeq" id="WP_112428057.1">
    <property type="nucleotide sequence ID" value="NZ_MCIF01000002.1"/>
</dbReference>
<dbReference type="Gene3D" id="3.30.479.30">
    <property type="entry name" value="Band 7 domain"/>
    <property type="match status" value="1"/>
</dbReference>
<protein>
    <submittedName>
        <fullName evidence="8">Flotillin</fullName>
    </submittedName>
</protein>
<feature type="coiled-coil region" evidence="4">
    <location>
        <begin position="298"/>
        <end position="330"/>
    </location>
</feature>
<dbReference type="Pfam" id="PF15975">
    <property type="entry name" value="Flot"/>
    <property type="match status" value="1"/>
</dbReference>
<comment type="subcellular location">
    <subcellularLocation>
        <location evidence="1">Membrane</location>
    </subcellularLocation>
</comment>
<evidence type="ECO:0000256" key="6">
    <source>
        <dbReference type="SAM" id="Phobius"/>
    </source>
</evidence>
<gene>
    <name evidence="8" type="ORF">A4R35_07505</name>
</gene>
<dbReference type="InterPro" id="IPR031905">
    <property type="entry name" value="Flotillin_C"/>
</dbReference>
<keyword evidence="6" id="KW-0812">Transmembrane</keyword>
<dbReference type="InterPro" id="IPR036013">
    <property type="entry name" value="Band_7/SPFH_dom_sf"/>
</dbReference>
<feature type="region of interest" description="Disordered" evidence="5">
    <location>
        <begin position="489"/>
        <end position="520"/>
    </location>
</feature>
<evidence type="ECO:0000313" key="8">
    <source>
        <dbReference type="EMBL" id="RAQ95378.1"/>
    </source>
</evidence>
<feature type="transmembrane region" description="Helical" evidence="6">
    <location>
        <begin position="6"/>
        <end position="28"/>
    </location>
</feature>
<dbReference type="GO" id="GO:0005886">
    <property type="term" value="C:plasma membrane"/>
    <property type="evidence" value="ECO:0007669"/>
    <property type="project" value="TreeGrafter"/>
</dbReference>
<comment type="caution">
    <text evidence="8">The sequence shown here is derived from an EMBL/GenBank/DDBJ whole genome shotgun (WGS) entry which is preliminary data.</text>
</comment>
<feature type="transmembrane region" description="Helical" evidence="6">
    <location>
        <begin position="40"/>
        <end position="62"/>
    </location>
</feature>
<dbReference type="GO" id="GO:0072659">
    <property type="term" value="P:protein localization to plasma membrane"/>
    <property type="evidence" value="ECO:0007669"/>
    <property type="project" value="TreeGrafter"/>
</dbReference>
<dbReference type="OrthoDB" id="9786220at2"/>
<comment type="similarity">
    <text evidence="2">Belongs to the band 7/mec-2 family. Flotillin subfamily.</text>
</comment>
<keyword evidence="3 6" id="KW-0472">Membrane</keyword>
<dbReference type="PANTHER" id="PTHR13806">
    <property type="entry name" value="FLOTILLIN-RELATED"/>
    <property type="match status" value="1"/>
</dbReference>
<keyword evidence="9" id="KW-1185">Reference proteome</keyword>